<protein>
    <submittedName>
        <fullName evidence="1">Uncharacterized protein</fullName>
    </submittedName>
</protein>
<reference evidence="1" key="1">
    <citation type="journal article" date="2014" name="Front. Microbiol.">
        <title>High frequency of phylogenetically diverse reductive dehalogenase-homologous genes in deep subseafloor sedimentary metagenomes.</title>
        <authorList>
            <person name="Kawai M."/>
            <person name="Futagami T."/>
            <person name="Toyoda A."/>
            <person name="Takaki Y."/>
            <person name="Nishi S."/>
            <person name="Hori S."/>
            <person name="Arai W."/>
            <person name="Tsubouchi T."/>
            <person name="Morono Y."/>
            <person name="Uchiyama I."/>
            <person name="Ito T."/>
            <person name="Fujiyama A."/>
            <person name="Inagaki F."/>
            <person name="Takami H."/>
        </authorList>
    </citation>
    <scope>NUCLEOTIDE SEQUENCE</scope>
    <source>
        <strain evidence="1">Expedition CK06-06</strain>
    </source>
</reference>
<proteinExistence type="predicted"/>
<feature type="non-terminal residue" evidence="1">
    <location>
        <position position="63"/>
    </location>
</feature>
<dbReference type="EMBL" id="BART01041474">
    <property type="protein sequence ID" value="GAH26200.1"/>
    <property type="molecule type" value="Genomic_DNA"/>
</dbReference>
<feature type="non-terminal residue" evidence="1">
    <location>
        <position position="1"/>
    </location>
</feature>
<gene>
    <name evidence="1" type="ORF">S01H4_66714</name>
</gene>
<accession>X1F0U6</accession>
<sequence length="63" mass="7523">GNCVNYFIQKKTKKPLFEIDTTNLSIESVANTIEEILDGKKYYIGKIDWLEKLYQEDRLKEFF</sequence>
<name>X1F0U6_9ZZZZ</name>
<dbReference type="Gene3D" id="3.40.50.300">
    <property type="entry name" value="P-loop containing nucleotide triphosphate hydrolases"/>
    <property type="match status" value="1"/>
</dbReference>
<organism evidence="1">
    <name type="scientific">marine sediment metagenome</name>
    <dbReference type="NCBI Taxonomy" id="412755"/>
    <lineage>
        <taxon>unclassified sequences</taxon>
        <taxon>metagenomes</taxon>
        <taxon>ecological metagenomes</taxon>
    </lineage>
</organism>
<dbReference type="InterPro" id="IPR027417">
    <property type="entry name" value="P-loop_NTPase"/>
</dbReference>
<evidence type="ECO:0000313" key="1">
    <source>
        <dbReference type="EMBL" id="GAH26200.1"/>
    </source>
</evidence>
<comment type="caution">
    <text evidence="1">The sequence shown here is derived from an EMBL/GenBank/DDBJ whole genome shotgun (WGS) entry which is preliminary data.</text>
</comment>
<dbReference type="AlphaFoldDB" id="X1F0U6"/>